<evidence type="ECO:0000256" key="3">
    <source>
        <dbReference type="ARBA" id="ARBA00022723"/>
    </source>
</evidence>
<dbReference type="PANTHER" id="PTHR43756">
    <property type="entry name" value="CHOLINE MONOOXYGENASE, CHLOROPLASTIC"/>
    <property type="match status" value="1"/>
</dbReference>
<dbReference type="PANTHER" id="PTHR43756:SF5">
    <property type="entry name" value="CHOLINE MONOOXYGENASE, CHLOROPLASTIC"/>
    <property type="match status" value="1"/>
</dbReference>
<evidence type="ECO:0000313" key="8">
    <source>
        <dbReference type="EMBL" id="PRH86989.1"/>
    </source>
</evidence>
<comment type="caution">
    <text evidence="8">The sequence shown here is derived from an EMBL/GenBank/DDBJ whole genome shotgun (WGS) entry which is preliminary data.</text>
</comment>
<dbReference type="SUPFAM" id="SSF55961">
    <property type="entry name" value="Bet v1-like"/>
    <property type="match status" value="1"/>
</dbReference>
<dbReference type="Pfam" id="PF00355">
    <property type="entry name" value="Rieske"/>
    <property type="match status" value="1"/>
</dbReference>
<evidence type="ECO:0000313" key="9">
    <source>
        <dbReference type="Proteomes" id="UP000237682"/>
    </source>
</evidence>
<evidence type="ECO:0000256" key="5">
    <source>
        <dbReference type="ARBA" id="ARBA00023004"/>
    </source>
</evidence>
<dbReference type="Pfam" id="PF00848">
    <property type="entry name" value="Ring_hydroxyl_A"/>
    <property type="match status" value="1"/>
</dbReference>
<gene>
    <name evidence="8" type="ORF">C5L14_13985</name>
</gene>
<keyword evidence="6" id="KW-0411">Iron-sulfur</keyword>
<dbReference type="EMBL" id="PUEJ01000005">
    <property type="protein sequence ID" value="PRH86989.1"/>
    <property type="molecule type" value="Genomic_DNA"/>
</dbReference>
<accession>A0A2S9QCB2</accession>
<keyword evidence="9" id="KW-1185">Reference proteome</keyword>
<dbReference type="InterPro" id="IPR015879">
    <property type="entry name" value="Ring_hydroxy_dOase_asu_C_dom"/>
</dbReference>
<keyword evidence="5" id="KW-0408">Iron</keyword>
<dbReference type="OrthoDB" id="7456916at2"/>
<dbReference type="Gene3D" id="3.90.380.10">
    <property type="entry name" value="Naphthalene 1,2-dioxygenase Alpha Subunit, Chain A, domain 1"/>
    <property type="match status" value="1"/>
</dbReference>
<dbReference type="Gene3D" id="2.102.10.10">
    <property type="entry name" value="Rieske [2Fe-2S] iron-sulphur domain"/>
    <property type="match status" value="1"/>
</dbReference>
<dbReference type="InterPro" id="IPR001663">
    <property type="entry name" value="Rng_hydr_dOase-A"/>
</dbReference>
<feature type="domain" description="Rieske" evidence="7">
    <location>
        <begin position="43"/>
        <end position="149"/>
    </location>
</feature>
<dbReference type="CDD" id="cd08884">
    <property type="entry name" value="RHO_alpha_C_GbcA-like"/>
    <property type="match status" value="1"/>
</dbReference>
<reference evidence="8 9" key="1">
    <citation type="submission" date="2018-02" db="EMBL/GenBank/DDBJ databases">
        <title>Whole genome sequencing of endophytic bacterium.</title>
        <authorList>
            <person name="Eedara R."/>
            <person name="Podile A.R."/>
        </authorList>
    </citation>
    <scope>NUCLEOTIDE SEQUENCE [LARGE SCALE GENOMIC DNA]</scope>
    <source>
        <strain evidence="8 9">RP1T</strain>
    </source>
</reference>
<sequence length="414" mass="46367">MTAHQDMLGRLRAHHPGTTLEGKFYTDPEFFRLDMENIWYREWLFAGHDCELGKSGSYFTLQVGDYPVIVLRSADGAIRAFHNSCRHRGSRLCAATSGSVAKLVCPYHQWTYELDGRLLFARDMGPGFDATQYGLKPVHCESVAGSIWICLAREAPDFETFRAGAMPYLAPHGLKNAKVAFESTIVEKGNWKLVWENNRECYHCAGNHPELCRTFPEAPTVTGVQGADKDPLIGQHWRRCEEAGLPSTFSISGDGQFRMARMPLLRNAVSYTMSGKPAVQRPLGPTIEEGNIGALLLFHYPTTWNHVLGDHAVSFRVLPIGPKETQVTTKWLVHKDAVEGVDYDLDELTHVWRMTNDQDRQIVEENQLGVSSPVYTPGPYAPEHEGGVMQFVEWYRNAMEAALGGDGVRLRSVA</sequence>
<proteinExistence type="predicted"/>
<evidence type="ECO:0000256" key="1">
    <source>
        <dbReference type="ARBA" id="ARBA00001962"/>
    </source>
</evidence>
<dbReference type="CDD" id="cd03469">
    <property type="entry name" value="Rieske_RO_Alpha_N"/>
    <property type="match status" value="1"/>
</dbReference>
<dbReference type="GO" id="GO:0005506">
    <property type="term" value="F:iron ion binding"/>
    <property type="evidence" value="ECO:0007669"/>
    <property type="project" value="InterPro"/>
</dbReference>
<dbReference type="GO" id="GO:0051537">
    <property type="term" value="F:2 iron, 2 sulfur cluster binding"/>
    <property type="evidence" value="ECO:0007669"/>
    <property type="project" value="UniProtKB-KW"/>
</dbReference>
<evidence type="ECO:0000256" key="2">
    <source>
        <dbReference type="ARBA" id="ARBA00022714"/>
    </source>
</evidence>
<keyword evidence="3" id="KW-0479">Metal-binding</keyword>
<dbReference type="AlphaFoldDB" id="A0A2S9QCB2"/>
<dbReference type="InterPro" id="IPR017941">
    <property type="entry name" value="Rieske_2Fe-2S"/>
</dbReference>
<protein>
    <submittedName>
        <fullName evidence="8">Rieske (2Fe-2S) protein</fullName>
    </submittedName>
</protein>
<keyword evidence="4" id="KW-0560">Oxidoreductase</keyword>
<evidence type="ECO:0000256" key="6">
    <source>
        <dbReference type="ARBA" id="ARBA00023014"/>
    </source>
</evidence>
<dbReference type="Proteomes" id="UP000237682">
    <property type="component" value="Unassembled WGS sequence"/>
</dbReference>
<dbReference type="GO" id="GO:0016491">
    <property type="term" value="F:oxidoreductase activity"/>
    <property type="evidence" value="ECO:0007669"/>
    <property type="project" value="UniProtKB-KW"/>
</dbReference>
<dbReference type="PRINTS" id="PR00090">
    <property type="entry name" value="RNGDIOXGNASE"/>
</dbReference>
<comment type="cofactor">
    <cofactor evidence="1">
        <name>Fe cation</name>
        <dbReference type="ChEBI" id="CHEBI:24875"/>
    </cofactor>
</comment>
<dbReference type="PROSITE" id="PS51296">
    <property type="entry name" value="RIESKE"/>
    <property type="match status" value="1"/>
</dbReference>
<keyword evidence="2" id="KW-0001">2Fe-2S</keyword>
<evidence type="ECO:0000256" key="4">
    <source>
        <dbReference type="ARBA" id="ARBA00023002"/>
    </source>
</evidence>
<evidence type="ECO:0000259" key="7">
    <source>
        <dbReference type="PROSITE" id="PS51296"/>
    </source>
</evidence>
<name>A0A2S9QCB2_9HYPH</name>
<dbReference type="RefSeq" id="WP_105862680.1">
    <property type="nucleotide sequence ID" value="NZ_PUEJ01000005.1"/>
</dbReference>
<organism evidence="8 9">
    <name type="scientific">Labrys okinawensis</name>
    <dbReference type="NCBI Taxonomy" id="346911"/>
    <lineage>
        <taxon>Bacteria</taxon>
        <taxon>Pseudomonadati</taxon>
        <taxon>Pseudomonadota</taxon>
        <taxon>Alphaproteobacteria</taxon>
        <taxon>Hyphomicrobiales</taxon>
        <taxon>Xanthobacteraceae</taxon>
        <taxon>Labrys</taxon>
    </lineage>
</organism>
<dbReference type="InterPro" id="IPR036922">
    <property type="entry name" value="Rieske_2Fe-2S_sf"/>
</dbReference>
<dbReference type="SUPFAM" id="SSF50022">
    <property type="entry name" value="ISP domain"/>
    <property type="match status" value="1"/>
</dbReference>